<accession>A0A1A9A7S4</accession>
<organism evidence="1 2">
    <name type="scientific">Micromonospora narathiwatensis</name>
    <dbReference type="NCBI Taxonomy" id="299146"/>
    <lineage>
        <taxon>Bacteria</taxon>
        <taxon>Bacillati</taxon>
        <taxon>Actinomycetota</taxon>
        <taxon>Actinomycetes</taxon>
        <taxon>Micromonosporales</taxon>
        <taxon>Micromonosporaceae</taxon>
        <taxon>Micromonospora</taxon>
    </lineage>
</organism>
<evidence type="ECO:0000313" key="1">
    <source>
        <dbReference type="EMBL" id="SBT52215.1"/>
    </source>
</evidence>
<gene>
    <name evidence="1" type="ORF">GA0070621_4337</name>
</gene>
<protein>
    <submittedName>
        <fullName evidence="1">Uncharacterized protein</fullName>
    </submittedName>
</protein>
<dbReference type="AlphaFoldDB" id="A0A1A9A7S4"/>
<proteinExistence type="predicted"/>
<evidence type="ECO:0000313" key="2">
    <source>
        <dbReference type="Proteomes" id="UP000198765"/>
    </source>
</evidence>
<keyword evidence="2" id="KW-1185">Reference proteome</keyword>
<reference evidence="1 2" key="1">
    <citation type="submission" date="2016-06" db="EMBL/GenBank/DDBJ databases">
        <authorList>
            <person name="Kjaerup R.B."/>
            <person name="Dalgaard T.S."/>
            <person name="Juul-Madsen H.R."/>
        </authorList>
    </citation>
    <scope>NUCLEOTIDE SEQUENCE [LARGE SCALE GENOMIC DNA]</scope>
    <source>
        <strain evidence="1 2">DSM 45248</strain>
    </source>
</reference>
<name>A0A1A9A7S4_9ACTN</name>
<dbReference type="Proteomes" id="UP000198765">
    <property type="component" value="Chromosome I"/>
</dbReference>
<sequence>MPIVLKKLLAWGLIAFLIYYVAFRPNGAAQLVKTIGAGLMAIAQGIGDFLTGLMG</sequence>
<dbReference type="PATRIC" id="fig|299146.4.peg.4488"/>
<dbReference type="RefSeq" id="WP_167667132.1">
    <property type="nucleotide sequence ID" value="NZ_LT594324.1"/>
</dbReference>
<dbReference type="EMBL" id="LT594324">
    <property type="protein sequence ID" value="SBT52215.1"/>
    <property type="molecule type" value="Genomic_DNA"/>
</dbReference>